<evidence type="ECO:0000313" key="3">
    <source>
        <dbReference type="Proteomes" id="UP001551210"/>
    </source>
</evidence>
<evidence type="ECO:0000313" key="2">
    <source>
        <dbReference type="EMBL" id="MEU7292862.1"/>
    </source>
</evidence>
<reference evidence="2 3" key="1">
    <citation type="submission" date="2024-06" db="EMBL/GenBank/DDBJ databases">
        <title>The Natural Products Discovery Center: Release of the First 8490 Sequenced Strains for Exploring Actinobacteria Biosynthetic Diversity.</title>
        <authorList>
            <person name="Kalkreuter E."/>
            <person name="Kautsar S.A."/>
            <person name="Yang D."/>
            <person name="Bader C.D."/>
            <person name="Teijaro C.N."/>
            <person name="Fluegel L."/>
            <person name="Davis C.M."/>
            <person name="Simpson J.R."/>
            <person name="Lauterbach L."/>
            <person name="Steele A.D."/>
            <person name="Gui C."/>
            <person name="Meng S."/>
            <person name="Li G."/>
            <person name="Viehrig K."/>
            <person name="Ye F."/>
            <person name="Su P."/>
            <person name="Kiefer A.F."/>
            <person name="Nichols A."/>
            <person name="Cepeda A.J."/>
            <person name="Yan W."/>
            <person name="Fan B."/>
            <person name="Jiang Y."/>
            <person name="Adhikari A."/>
            <person name="Zheng C.-J."/>
            <person name="Schuster L."/>
            <person name="Cowan T.M."/>
            <person name="Smanski M.J."/>
            <person name="Chevrette M.G."/>
            <person name="De Carvalho L.P.S."/>
            <person name="Shen B."/>
        </authorList>
    </citation>
    <scope>NUCLEOTIDE SEQUENCE [LARGE SCALE GENOMIC DNA]</scope>
    <source>
        <strain evidence="2 3">NPDC045705</strain>
    </source>
</reference>
<name>A0ABV3CRM4_STREX</name>
<accession>A0ABV3CRM4</accession>
<protein>
    <recommendedName>
        <fullName evidence="4">Integrase</fullName>
    </recommendedName>
</protein>
<dbReference type="InterPro" id="IPR013762">
    <property type="entry name" value="Integrase-like_cat_sf"/>
</dbReference>
<keyword evidence="3" id="KW-1185">Reference proteome</keyword>
<gene>
    <name evidence="2" type="ORF">AB0A76_06595</name>
</gene>
<dbReference type="InterPro" id="IPR011010">
    <property type="entry name" value="DNA_brk_join_enz"/>
</dbReference>
<dbReference type="RefSeq" id="WP_359205296.1">
    <property type="nucleotide sequence ID" value="NZ_JBEZAM010000005.1"/>
</dbReference>
<keyword evidence="1" id="KW-0233">DNA recombination</keyword>
<dbReference type="Gene3D" id="1.10.443.10">
    <property type="entry name" value="Intergrase catalytic core"/>
    <property type="match status" value="1"/>
</dbReference>
<evidence type="ECO:0000256" key="1">
    <source>
        <dbReference type="ARBA" id="ARBA00023172"/>
    </source>
</evidence>
<proteinExistence type="predicted"/>
<dbReference type="EMBL" id="JBEZAM010000005">
    <property type="protein sequence ID" value="MEU7292862.1"/>
    <property type="molecule type" value="Genomic_DNA"/>
</dbReference>
<dbReference type="Proteomes" id="UP001551210">
    <property type="component" value="Unassembled WGS sequence"/>
</dbReference>
<evidence type="ECO:0008006" key="4">
    <source>
        <dbReference type="Google" id="ProtNLM"/>
    </source>
</evidence>
<organism evidence="2 3">
    <name type="scientific">Streptomyces exfoliatus</name>
    <name type="common">Streptomyces hydrogenans</name>
    <dbReference type="NCBI Taxonomy" id="1905"/>
    <lineage>
        <taxon>Bacteria</taxon>
        <taxon>Bacillati</taxon>
        <taxon>Actinomycetota</taxon>
        <taxon>Actinomycetes</taxon>
        <taxon>Kitasatosporales</taxon>
        <taxon>Streptomycetaceae</taxon>
        <taxon>Streptomyces</taxon>
    </lineage>
</organism>
<comment type="caution">
    <text evidence="2">The sequence shown here is derived from an EMBL/GenBank/DDBJ whole genome shotgun (WGS) entry which is preliminary data.</text>
</comment>
<dbReference type="SUPFAM" id="SSF56349">
    <property type="entry name" value="DNA breaking-rejoining enzymes"/>
    <property type="match status" value="1"/>
</dbReference>
<sequence>MAELLGEVLPGSMARTKLDGLRDGQRFVLGPDGLPDLRVNYCLGSPKWRRLAWRTQRDYACSLMVWLNYLLTIGVNWWDADDEVASDFLFWRVTDPENKGSVETGTFAGDFAGLKKFYALAARFGITDPFADMDRPRIVRHADVKWLDPGGYARWVDLGIRGFDLHGRPDPWWKGRNDQRDRAFCDGLYGTGLRVSEWASVVLPELPAYDRRRGFFTCLLAEACAKGGYGHKYWMPRSALRGVLGYVEGARAAAVRRAQAAGRYERITGRRIVLTTHGTHSVTMSSLDGGSQKEEWNDVGPETRMLLFRETAQGLEPVALWLNEDGLPRDTGGWEHTFDVANGRIASLGLENFTCTAHMLRHSFALRWHAVGKLIKYARLGHLTDDEQRDFREEVGDTWHLVQTMLGHRSVETTKSVYLEPFRTLEVEALLAHADGFPVASFMADVFAEHPWVRTDPLEVGR</sequence>